<comment type="caution">
    <text evidence="9">The sequence shown here is derived from an EMBL/GenBank/DDBJ whole genome shotgun (WGS) entry which is preliminary data.</text>
</comment>
<proteinExistence type="predicted"/>
<dbReference type="Pfam" id="PF03610">
    <property type="entry name" value="EIIA-man"/>
    <property type="match status" value="1"/>
</dbReference>
<evidence type="ECO:0000313" key="10">
    <source>
        <dbReference type="Proteomes" id="UP001623592"/>
    </source>
</evidence>
<organism evidence="9 10">
    <name type="scientific">Clostridium neuense</name>
    <dbReference type="NCBI Taxonomy" id="1728934"/>
    <lineage>
        <taxon>Bacteria</taxon>
        <taxon>Bacillati</taxon>
        <taxon>Bacillota</taxon>
        <taxon>Clostridia</taxon>
        <taxon>Eubacteriales</taxon>
        <taxon>Clostridiaceae</taxon>
        <taxon>Clostridium</taxon>
    </lineage>
</organism>
<dbReference type="EMBL" id="JBJIAA010000019">
    <property type="protein sequence ID" value="MFL0252639.1"/>
    <property type="molecule type" value="Genomic_DNA"/>
</dbReference>
<dbReference type="InterPro" id="IPR033887">
    <property type="entry name" value="PTS_IIA_man"/>
</dbReference>
<dbReference type="PANTHER" id="PTHR33799:SF1">
    <property type="entry name" value="PTS SYSTEM MANNOSE-SPECIFIC EIIAB COMPONENT-RELATED"/>
    <property type="match status" value="1"/>
</dbReference>
<keyword evidence="4 9" id="KW-0762">Sugar transport</keyword>
<dbReference type="InterPro" id="IPR051471">
    <property type="entry name" value="Bacterial_PTS_sugar_comp"/>
</dbReference>
<comment type="subcellular location">
    <subcellularLocation>
        <location evidence="1">Cytoplasm</location>
    </subcellularLocation>
</comment>
<evidence type="ECO:0000256" key="3">
    <source>
        <dbReference type="ARBA" id="ARBA00022490"/>
    </source>
</evidence>
<dbReference type="PANTHER" id="PTHR33799">
    <property type="entry name" value="PTS PERMEASE-RELATED-RELATED"/>
    <property type="match status" value="1"/>
</dbReference>
<reference evidence="9 10" key="1">
    <citation type="submission" date="2024-11" db="EMBL/GenBank/DDBJ databases">
        <authorList>
            <person name="Heng Y.C."/>
            <person name="Lim A.C.H."/>
            <person name="Lee J.K.Y."/>
            <person name="Kittelmann S."/>
        </authorList>
    </citation>
    <scope>NUCLEOTIDE SEQUENCE [LARGE SCALE GENOMIC DNA]</scope>
    <source>
        <strain evidence="9 10">WILCCON 0114</strain>
    </source>
</reference>
<dbReference type="Gene3D" id="3.40.50.510">
    <property type="entry name" value="Phosphotransferase system, mannose-type IIA component"/>
    <property type="match status" value="1"/>
</dbReference>
<keyword evidence="7" id="KW-0418">Kinase</keyword>
<dbReference type="InterPro" id="IPR004701">
    <property type="entry name" value="PTS_EIIA_man-typ"/>
</dbReference>
<evidence type="ECO:0000256" key="5">
    <source>
        <dbReference type="ARBA" id="ARBA00022679"/>
    </source>
</evidence>
<name>A0ABW8TJE0_9CLOT</name>
<evidence type="ECO:0000256" key="7">
    <source>
        <dbReference type="ARBA" id="ARBA00022777"/>
    </source>
</evidence>
<sequence>MIGIIAISHGPYAKSLIQSVEMVYGKQEKLQAICLGQDESLESLQIKINDAVRALNLKKILIIVDLLGGTPYNATSMQLSNPNINVITGLNMPMLLHILPHRNKSLEEVSEIAIMSGKNGIINVSKKFKSLNEAKGKI</sequence>
<dbReference type="SUPFAM" id="SSF53062">
    <property type="entry name" value="PTS system fructose IIA component-like"/>
    <property type="match status" value="1"/>
</dbReference>
<keyword evidence="6" id="KW-0598">Phosphotransferase system</keyword>
<evidence type="ECO:0000256" key="2">
    <source>
        <dbReference type="ARBA" id="ARBA00022448"/>
    </source>
</evidence>
<dbReference type="PROSITE" id="PS51096">
    <property type="entry name" value="PTS_EIIA_TYPE_4"/>
    <property type="match status" value="1"/>
</dbReference>
<protein>
    <submittedName>
        <fullName evidence="9">PTS sugar transporter subunit IIA</fullName>
    </submittedName>
</protein>
<gene>
    <name evidence="9" type="ORF">ACJDT4_19680</name>
</gene>
<evidence type="ECO:0000313" key="9">
    <source>
        <dbReference type="EMBL" id="MFL0252639.1"/>
    </source>
</evidence>
<evidence type="ECO:0000259" key="8">
    <source>
        <dbReference type="PROSITE" id="PS51096"/>
    </source>
</evidence>
<keyword evidence="5" id="KW-0808">Transferase</keyword>
<dbReference type="Proteomes" id="UP001623592">
    <property type="component" value="Unassembled WGS sequence"/>
</dbReference>
<evidence type="ECO:0000256" key="6">
    <source>
        <dbReference type="ARBA" id="ARBA00022683"/>
    </source>
</evidence>
<accession>A0ABW8TJE0</accession>
<keyword evidence="3" id="KW-0963">Cytoplasm</keyword>
<dbReference type="RefSeq" id="WP_406789296.1">
    <property type="nucleotide sequence ID" value="NZ_JBJIAA010000019.1"/>
</dbReference>
<evidence type="ECO:0000256" key="1">
    <source>
        <dbReference type="ARBA" id="ARBA00004496"/>
    </source>
</evidence>
<dbReference type="InterPro" id="IPR036662">
    <property type="entry name" value="PTS_EIIA_man-typ_sf"/>
</dbReference>
<keyword evidence="2" id="KW-0813">Transport</keyword>
<evidence type="ECO:0000256" key="4">
    <source>
        <dbReference type="ARBA" id="ARBA00022597"/>
    </source>
</evidence>
<feature type="domain" description="PTS EIIA type-4" evidence="8">
    <location>
        <begin position="1"/>
        <end position="121"/>
    </location>
</feature>
<keyword evidence="10" id="KW-1185">Reference proteome</keyword>
<dbReference type="CDD" id="cd00006">
    <property type="entry name" value="PTS_IIA_man"/>
    <property type="match status" value="1"/>
</dbReference>